<reference evidence="4" key="1">
    <citation type="submission" date="2018-05" db="EMBL/GenBank/DDBJ databases">
        <authorList>
            <person name="Lanie J.A."/>
            <person name="Ng W.-L."/>
            <person name="Kazmierczak K.M."/>
            <person name="Andrzejewski T.M."/>
            <person name="Davidsen T.M."/>
            <person name="Wayne K.J."/>
            <person name="Tettelin H."/>
            <person name="Glass J.I."/>
            <person name="Rusch D."/>
            <person name="Podicherti R."/>
            <person name="Tsui H.-C.T."/>
            <person name="Winkler M.E."/>
        </authorList>
    </citation>
    <scope>NUCLEOTIDE SEQUENCE</scope>
</reference>
<dbReference type="GO" id="GO:0046872">
    <property type="term" value="F:metal ion binding"/>
    <property type="evidence" value="ECO:0007669"/>
    <property type="project" value="UniProtKB-KW"/>
</dbReference>
<accession>A0A382WTA1</accession>
<organism evidence="4">
    <name type="scientific">marine metagenome</name>
    <dbReference type="NCBI Taxonomy" id="408172"/>
    <lineage>
        <taxon>unclassified sequences</taxon>
        <taxon>metagenomes</taxon>
        <taxon>ecological metagenomes</taxon>
    </lineage>
</organism>
<keyword evidence="2" id="KW-0378">Hydrolase</keyword>
<evidence type="ECO:0000256" key="2">
    <source>
        <dbReference type="ARBA" id="ARBA00022801"/>
    </source>
</evidence>
<feature type="non-terminal residue" evidence="4">
    <location>
        <position position="1"/>
    </location>
</feature>
<protein>
    <recommendedName>
        <fullName evidence="3">N-sulphoglucosamine sulphohydrolase C-terminal domain-containing protein</fullName>
    </recommendedName>
</protein>
<feature type="domain" description="N-sulphoglucosamine sulphohydrolase C-terminal" evidence="3">
    <location>
        <begin position="1"/>
        <end position="115"/>
    </location>
</feature>
<sequence length="130" mass="14854">DLVPTLLELLNQEIPNDLQGTSRAAVIKGEATLDDNDVFMEHNGIGDRNLGTPAINMLNNMRWRSVVTADRWKLNLCATDQCELFDLNNDPFEEINLFNNDDQKDRIRQMAAKIRMWQHFTDDDAPLPGV</sequence>
<dbReference type="PANTHER" id="PTHR45953">
    <property type="entry name" value="IDURONATE 2-SULFATASE"/>
    <property type="match status" value="1"/>
</dbReference>
<keyword evidence="1" id="KW-0479">Metal-binding</keyword>
<gene>
    <name evidence="4" type="ORF">METZ01_LOCUS414940</name>
</gene>
<name>A0A382WTA1_9ZZZZ</name>
<dbReference type="SUPFAM" id="SSF53649">
    <property type="entry name" value="Alkaline phosphatase-like"/>
    <property type="match status" value="1"/>
</dbReference>
<dbReference type="GO" id="GO:0008484">
    <property type="term" value="F:sulfuric ester hydrolase activity"/>
    <property type="evidence" value="ECO:0007669"/>
    <property type="project" value="TreeGrafter"/>
</dbReference>
<dbReference type="InterPro" id="IPR017850">
    <property type="entry name" value="Alkaline_phosphatase_core_sf"/>
</dbReference>
<dbReference type="AlphaFoldDB" id="A0A382WTA1"/>
<dbReference type="InterPro" id="IPR032506">
    <property type="entry name" value="SGSH_C"/>
</dbReference>
<evidence type="ECO:0000259" key="3">
    <source>
        <dbReference type="Pfam" id="PF16347"/>
    </source>
</evidence>
<dbReference type="PANTHER" id="PTHR45953:SF1">
    <property type="entry name" value="IDURONATE 2-SULFATASE"/>
    <property type="match status" value="1"/>
</dbReference>
<dbReference type="EMBL" id="UINC01162366">
    <property type="protein sequence ID" value="SVD62086.1"/>
    <property type="molecule type" value="Genomic_DNA"/>
</dbReference>
<dbReference type="Gene3D" id="3.40.720.10">
    <property type="entry name" value="Alkaline Phosphatase, subunit A"/>
    <property type="match status" value="1"/>
</dbReference>
<proteinExistence type="predicted"/>
<evidence type="ECO:0000256" key="1">
    <source>
        <dbReference type="ARBA" id="ARBA00022723"/>
    </source>
</evidence>
<dbReference type="Pfam" id="PF16347">
    <property type="entry name" value="SGSH_C"/>
    <property type="match status" value="1"/>
</dbReference>
<dbReference type="GO" id="GO:0005737">
    <property type="term" value="C:cytoplasm"/>
    <property type="evidence" value="ECO:0007669"/>
    <property type="project" value="TreeGrafter"/>
</dbReference>
<evidence type="ECO:0000313" key="4">
    <source>
        <dbReference type="EMBL" id="SVD62086.1"/>
    </source>
</evidence>